<dbReference type="Proteomes" id="UP001418222">
    <property type="component" value="Unassembled WGS sequence"/>
</dbReference>
<protein>
    <submittedName>
        <fullName evidence="1">HVA22-like protein h</fullName>
    </submittedName>
</protein>
<organism evidence="1 2">
    <name type="scientific">Platanthera zijinensis</name>
    <dbReference type="NCBI Taxonomy" id="2320716"/>
    <lineage>
        <taxon>Eukaryota</taxon>
        <taxon>Viridiplantae</taxon>
        <taxon>Streptophyta</taxon>
        <taxon>Embryophyta</taxon>
        <taxon>Tracheophyta</taxon>
        <taxon>Spermatophyta</taxon>
        <taxon>Magnoliopsida</taxon>
        <taxon>Liliopsida</taxon>
        <taxon>Asparagales</taxon>
        <taxon>Orchidaceae</taxon>
        <taxon>Orchidoideae</taxon>
        <taxon>Orchideae</taxon>
        <taxon>Orchidinae</taxon>
        <taxon>Platanthera</taxon>
    </lineage>
</organism>
<proteinExistence type="predicted"/>
<keyword evidence="2" id="KW-1185">Reference proteome</keyword>
<sequence>MQHTRNRYRSPTVAVFLYTIMVFERYHMHDMVQYECCKPVIIKAEGTTYIYETFFRPYVASHETEIDRNLLELKVSAGDMIFLYCQKAAMC</sequence>
<comment type="caution">
    <text evidence="1">The sequence shown here is derived from an EMBL/GenBank/DDBJ whole genome shotgun (WGS) entry which is preliminary data.</text>
</comment>
<evidence type="ECO:0000313" key="1">
    <source>
        <dbReference type="EMBL" id="KAK8928736.1"/>
    </source>
</evidence>
<dbReference type="EMBL" id="JBBWWQ010000015">
    <property type="protein sequence ID" value="KAK8928736.1"/>
    <property type="molecule type" value="Genomic_DNA"/>
</dbReference>
<accession>A0AAP0FZU0</accession>
<name>A0AAP0FZU0_9ASPA</name>
<gene>
    <name evidence="1" type="primary">HVA22H</name>
    <name evidence="1" type="ORF">KSP39_PZI017222</name>
</gene>
<dbReference type="AlphaFoldDB" id="A0AAP0FZU0"/>
<evidence type="ECO:0000313" key="2">
    <source>
        <dbReference type="Proteomes" id="UP001418222"/>
    </source>
</evidence>
<reference evidence="1 2" key="1">
    <citation type="journal article" date="2022" name="Nat. Plants">
        <title>Genomes of leafy and leafless Platanthera orchids illuminate the evolution of mycoheterotrophy.</title>
        <authorList>
            <person name="Li M.H."/>
            <person name="Liu K.W."/>
            <person name="Li Z."/>
            <person name="Lu H.C."/>
            <person name="Ye Q.L."/>
            <person name="Zhang D."/>
            <person name="Wang J.Y."/>
            <person name="Li Y.F."/>
            <person name="Zhong Z.M."/>
            <person name="Liu X."/>
            <person name="Yu X."/>
            <person name="Liu D.K."/>
            <person name="Tu X.D."/>
            <person name="Liu B."/>
            <person name="Hao Y."/>
            <person name="Liao X.Y."/>
            <person name="Jiang Y.T."/>
            <person name="Sun W.H."/>
            <person name="Chen J."/>
            <person name="Chen Y.Q."/>
            <person name="Ai Y."/>
            <person name="Zhai J.W."/>
            <person name="Wu S.S."/>
            <person name="Zhou Z."/>
            <person name="Hsiao Y.Y."/>
            <person name="Wu W.L."/>
            <person name="Chen Y.Y."/>
            <person name="Lin Y.F."/>
            <person name="Hsu J.L."/>
            <person name="Li C.Y."/>
            <person name="Wang Z.W."/>
            <person name="Zhao X."/>
            <person name="Zhong W.Y."/>
            <person name="Ma X.K."/>
            <person name="Ma L."/>
            <person name="Huang J."/>
            <person name="Chen G.Z."/>
            <person name="Huang M.Z."/>
            <person name="Huang L."/>
            <person name="Peng D.H."/>
            <person name="Luo Y.B."/>
            <person name="Zou S.Q."/>
            <person name="Chen S.P."/>
            <person name="Lan S."/>
            <person name="Tsai W.C."/>
            <person name="Van de Peer Y."/>
            <person name="Liu Z.J."/>
        </authorList>
    </citation>
    <scope>NUCLEOTIDE SEQUENCE [LARGE SCALE GENOMIC DNA]</scope>
    <source>
        <strain evidence="1">Lor287</strain>
    </source>
</reference>